<comment type="caution">
    <text evidence="1">The sequence shown here is derived from an EMBL/GenBank/DDBJ whole genome shotgun (WGS) entry which is preliminary data.</text>
</comment>
<organism evidence="1 2">
    <name type="scientific">Trifolium pratense</name>
    <name type="common">Red clover</name>
    <dbReference type="NCBI Taxonomy" id="57577"/>
    <lineage>
        <taxon>Eukaryota</taxon>
        <taxon>Viridiplantae</taxon>
        <taxon>Streptophyta</taxon>
        <taxon>Embryophyta</taxon>
        <taxon>Tracheophyta</taxon>
        <taxon>Spermatophyta</taxon>
        <taxon>Magnoliopsida</taxon>
        <taxon>eudicotyledons</taxon>
        <taxon>Gunneridae</taxon>
        <taxon>Pentapetalae</taxon>
        <taxon>rosids</taxon>
        <taxon>fabids</taxon>
        <taxon>Fabales</taxon>
        <taxon>Fabaceae</taxon>
        <taxon>Papilionoideae</taxon>
        <taxon>50 kb inversion clade</taxon>
        <taxon>NPAAA clade</taxon>
        <taxon>Hologalegina</taxon>
        <taxon>IRL clade</taxon>
        <taxon>Trifolieae</taxon>
        <taxon>Trifolium</taxon>
    </lineage>
</organism>
<keyword evidence="2" id="KW-1185">Reference proteome</keyword>
<dbReference type="EMBL" id="CASHSV030000024">
    <property type="protein sequence ID" value="CAJ2641341.1"/>
    <property type="molecule type" value="Genomic_DNA"/>
</dbReference>
<accession>A0ACB0JBG0</accession>
<name>A0ACB0JBG0_TRIPR</name>
<evidence type="ECO:0000313" key="1">
    <source>
        <dbReference type="EMBL" id="CAJ2641341.1"/>
    </source>
</evidence>
<proteinExistence type="predicted"/>
<protein>
    <submittedName>
        <fullName evidence="1">Uncharacterized protein</fullName>
    </submittedName>
</protein>
<gene>
    <name evidence="1" type="ORF">MILVUS5_LOCUS11006</name>
</gene>
<reference evidence="1" key="1">
    <citation type="submission" date="2023-10" db="EMBL/GenBank/DDBJ databases">
        <authorList>
            <person name="Rodriguez Cubillos JULIANA M."/>
            <person name="De Vega J."/>
        </authorList>
    </citation>
    <scope>NUCLEOTIDE SEQUENCE</scope>
</reference>
<sequence>MLVIIILVHALDSMKCVAAVKRKGVVPEEDIYIKFLTSFSLMKNEIDFGVCGNCVLFS</sequence>
<evidence type="ECO:0000313" key="2">
    <source>
        <dbReference type="Proteomes" id="UP001177021"/>
    </source>
</evidence>
<dbReference type="Proteomes" id="UP001177021">
    <property type="component" value="Unassembled WGS sequence"/>
</dbReference>